<evidence type="ECO:0000313" key="3">
    <source>
        <dbReference type="EMBL" id="GJN24932.1"/>
    </source>
</evidence>
<comment type="caution">
    <text evidence="3">The sequence shown here is derived from an EMBL/GenBank/DDBJ whole genome shotgun (WGS) entry which is preliminary data.</text>
</comment>
<protein>
    <recommendedName>
        <fullName evidence="5">AB hydrolase-1 domain-containing protein</fullName>
    </recommendedName>
</protein>
<evidence type="ECO:0000256" key="2">
    <source>
        <dbReference type="ARBA" id="ARBA00038334"/>
    </source>
</evidence>
<dbReference type="InterPro" id="IPR000639">
    <property type="entry name" value="Epox_hydrolase-like"/>
</dbReference>
<dbReference type="PRINTS" id="PR00412">
    <property type="entry name" value="EPOXHYDRLASE"/>
</dbReference>
<evidence type="ECO:0000313" key="4">
    <source>
        <dbReference type="Proteomes" id="UP001054889"/>
    </source>
</evidence>
<dbReference type="GO" id="GO:0016787">
    <property type="term" value="F:hydrolase activity"/>
    <property type="evidence" value="ECO:0007669"/>
    <property type="project" value="UniProtKB-KW"/>
</dbReference>
<comment type="similarity">
    <text evidence="2">Belongs to the AB hydrolase superfamily. Epoxide hydrolase family.</text>
</comment>
<name>A0AAV5EQ25_ELECO</name>
<dbReference type="Gene3D" id="3.40.50.1820">
    <property type="entry name" value="alpha/beta hydrolase"/>
    <property type="match status" value="2"/>
</dbReference>
<reference evidence="3" key="1">
    <citation type="journal article" date="2018" name="DNA Res.">
        <title>Multiple hybrid de novo genome assembly of finger millet, an orphan allotetraploid crop.</title>
        <authorList>
            <person name="Hatakeyama M."/>
            <person name="Aluri S."/>
            <person name="Balachadran M.T."/>
            <person name="Sivarajan S.R."/>
            <person name="Patrignani A."/>
            <person name="Gruter S."/>
            <person name="Poveda L."/>
            <person name="Shimizu-Inatsugi R."/>
            <person name="Baeten J."/>
            <person name="Francoijs K.J."/>
            <person name="Nataraja K.N."/>
            <person name="Reddy Y.A.N."/>
            <person name="Phadnis S."/>
            <person name="Ravikumar R.L."/>
            <person name="Schlapbach R."/>
            <person name="Sreeman S.M."/>
            <person name="Shimizu K.K."/>
        </authorList>
    </citation>
    <scope>NUCLEOTIDE SEQUENCE</scope>
</reference>
<dbReference type="PANTHER" id="PTHR43329">
    <property type="entry name" value="EPOXIDE HYDROLASE"/>
    <property type="match status" value="1"/>
</dbReference>
<dbReference type="EMBL" id="BQKI01000077">
    <property type="protein sequence ID" value="GJN24932.1"/>
    <property type="molecule type" value="Genomic_DNA"/>
</dbReference>
<organism evidence="3 4">
    <name type="scientific">Eleusine coracana subsp. coracana</name>
    <dbReference type="NCBI Taxonomy" id="191504"/>
    <lineage>
        <taxon>Eukaryota</taxon>
        <taxon>Viridiplantae</taxon>
        <taxon>Streptophyta</taxon>
        <taxon>Embryophyta</taxon>
        <taxon>Tracheophyta</taxon>
        <taxon>Spermatophyta</taxon>
        <taxon>Magnoliopsida</taxon>
        <taxon>Liliopsida</taxon>
        <taxon>Poales</taxon>
        <taxon>Poaceae</taxon>
        <taxon>PACMAD clade</taxon>
        <taxon>Chloridoideae</taxon>
        <taxon>Cynodonteae</taxon>
        <taxon>Eleusininae</taxon>
        <taxon>Eleusine</taxon>
    </lineage>
</organism>
<evidence type="ECO:0000256" key="1">
    <source>
        <dbReference type="ARBA" id="ARBA00022801"/>
    </source>
</evidence>
<reference evidence="3" key="2">
    <citation type="submission" date="2021-12" db="EMBL/GenBank/DDBJ databases">
        <title>Resequencing data analysis of finger millet.</title>
        <authorList>
            <person name="Hatakeyama M."/>
            <person name="Aluri S."/>
            <person name="Balachadran M.T."/>
            <person name="Sivarajan S.R."/>
            <person name="Poveda L."/>
            <person name="Shimizu-Inatsugi R."/>
            <person name="Schlapbach R."/>
            <person name="Sreeman S.M."/>
            <person name="Shimizu K.K."/>
        </authorList>
    </citation>
    <scope>NUCLEOTIDE SEQUENCE</scope>
</reference>
<dbReference type="InterPro" id="IPR029058">
    <property type="entry name" value="AB_hydrolase_fold"/>
</dbReference>
<evidence type="ECO:0008006" key="5">
    <source>
        <dbReference type="Google" id="ProtNLM"/>
    </source>
</evidence>
<keyword evidence="1" id="KW-0378">Hydrolase</keyword>
<gene>
    <name evidence="3" type="primary">gb12710</name>
    <name evidence="3" type="ORF">PR202_gb12710</name>
</gene>
<dbReference type="AlphaFoldDB" id="A0AAV5EQ25"/>
<keyword evidence="4" id="KW-1185">Reference proteome</keyword>
<accession>A0AAV5EQ25</accession>
<dbReference type="Proteomes" id="UP001054889">
    <property type="component" value="Unassembled WGS sequence"/>
</dbReference>
<proteinExistence type="inferred from homology"/>
<dbReference type="SUPFAM" id="SSF53474">
    <property type="entry name" value="alpha/beta-Hydrolases"/>
    <property type="match status" value="1"/>
</dbReference>
<sequence>MAAEPMGLEGVTHRMLDVNGIKIHVADVVGAGDGSAGTVLFLHGFLELWWSWHHQLRFFCTFRSDRVRALVNMSVAFMRRNPAVRPLEAFRRLYGDGYYLLRLQEPGAMEAEFARMDTRFIFRRLLTTRDTGAISLSPEWWGPPDQEIPLPPWLSEEYVNGLASKFDETGFAGAMNFYRCLDLNWELMAPWTGAKVTVPTKYIAGEDAMSYNYTGVQEYIHKGGFKADVPGLDEVAVVAGAAHYVHLEKAEEVTEHIYDFIKKF</sequence>